<dbReference type="Pfam" id="PF00126">
    <property type="entry name" value="HTH_1"/>
    <property type="match status" value="1"/>
</dbReference>
<name>A0ABV0BJ49_9HYPH</name>
<evidence type="ECO:0000313" key="7">
    <source>
        <dbReference type="Proteomes" id="UP001418637"/>
    </source>
</evidence>
<keyword evidence="4" id="KW-0804">Transcription</keyword>
<gene>
    <name evidence="6" type="ORF">WJT86_03655</name>
</gene>
<dbReference type="InterPro" id="IPR000847">
    <property type="entry name" value="LysR_HTH_N"/>
</dbReference>
<dbReference type="Gene3D" id="3.40.190.290">
    <property type="match status" value="1"/>
</dbReference>
<proteinExistence type="inferred from homology"/>
<dbReference type="CDD" id="cd08474">
    <property type="entry name" value="PBP2_CrgA_like_5"/>
    <property type="match status" value="1"/>
</dbReference>
<dbReference type="SUPFAM" id="SSF53850">
    <property type="entry name" value="Periplasmic binding protein-like II"/>
    <property type="match status" value="1"/>
</dbReference>
<dbReference type="EMBL" id="JBBYXI010000001">
    <property type="protein sequence ID" value="MEN3930156.1"/>
    <property type="molecule type" value="Genomic_DNA"/>
</dbReference>
<accession>A0ABV0BJ49</accession>
<evidence type="ECO:0000313" key="6">
    <source>
        <dbReference type="EMBL" id="MEN3930156.1"/>
    </source>
</evidence>
<evidence type="ECO:0000259" key="5">
    <source>
        <dbReference type="PROSITE" id="PS50931"/>
    </source>
</evidence>
<comment type="similarity">
    <text evidence="1">Belongs to the LysR transcriptional regulatory family.</text>
</comment>
<dbReference type="RefSeq" id="WP_346336122.1">
    <property type="nucleotide sequence ID" value="NZ_JBBYXI010000001.1"/>
</dbReference>
<dbReference type="Pfam" id="PF03466">
    <property type="entry name" value="LysR_substrate"/>
    <property type="match status" value="1"/>
</dbReference>
<dbReference type="PANTHER" id="PTHR30537:SF1">
    <property type="entry name" value="HTH-TYPE TRANSCRIPTIONAL REGULATOR PGRR"/>
    <property type="match status" value="1"/>
</dbReference>
<evidence type="ECO:0000256" key="2">
    <source>
        <dbReference type="ARBA" id="ARBA00023015"/>
    </source>
</evidence>
<reference evidence="6 7" key="1">
    <citation type="submission" date="2024-04" db="EMBL/GenBank/DDBJ databases">
        <title>A novel species isolated from cricket.</title>
        <authorList>
            <person name="Wang H.-C."/>
        </authorList>
    </citation>
    <scope>NUCLEOTIDE SEQUENCE [LARGE SCALE GENOMIC DNA]</scope>
    <source>
        <strain evidence="6 7">WL0021</strain>
    </source>
</reference>
<dbReference type="PROSITE" id="PS50931">
    <property type="entry name" value="HTH_LYSR"/>
    <property type="match status" value="1"/>
</dbReference>
<protein>
    <submittedName>
        <fullName evidence="6">LysR family transcriptional regulator</fullName>
    </submittedName>
</protein>
<feature type="domain" description="HTH lysR-type" evidence="5">
    <location>
        <begin position="4"/>
        <end position="61"/>
    </location>
</feature>
<keyword evidence="7" id="KW-1185">Reference proteome</keyword>
<dbReference type="Proteomes" id="UP001418637">
    <property type="component" value="Unassembled WGS sequence"/>
</dbReference>
<sequence length="297" mass="33548">MKSENLTNLVAFSSIATHLNFRRAAIELQISPSALSHRIRNLEEHLDIRLLNRTTRSVSLTEAGETLLKKLQPALLDINNALEATNAFKNTPSGHIRISAPQSAIQLVLAPLIRDFRRQFPSITLELVSDAELVDIVQKGFDAGIRFSERLEQDMIAVPIDMGQRFTVVGSPDYLEKNGIPQTPHDLLKHDCIRMRFPSGKIYQWEFSKDGRDIQIAVKGSITLSHNHPAMLKLADDGIGLAYTFEDYAKPYLEQGSLIRVLEDWTTQSSSFYLYYPSRNRISAALRAFIDTVKVKR</sequence>
<evidence type="ECO:0000256" key="1">
    <source>
        <dbReference type="ARBA" id="ARBA00009437"/>
    </source>
</evidence>
<comment type="caution">
    <text evidence="6">The sequence shown here is derived from an EMBL/GenBank/DDBJ whole genome shotgun (WGS) entry which is preliminary data.</text>
</comment>
<dbReference type="InterPro" id="IPR058163">
    <property type="entry name" value="LysR-type_TF_proteobact-type"/>
</dbReference>
<dbReference type="SUPFAM" id="SSF46785">
    <property type="entry name" value="Winged helix' DNA-binding domain"/>
    <property type="match status" value="1"/>
</dbReference>
<organism evidence="6 7">
    <name type="scientific">Hohaiivirga grylli</name>
    <dbReference type="NCBI Taxonomy" id="3133970"/>
    <lineage>
        <taxon>Bacteria</taxon>
        <taxon>Pseudomonadati</taxon>
        <taxon>Pseudomonadota</taxon>
        <taxon>Alphaproteobacteria</taxon>
        <taxon>Hyphomicrobiales</taxon>
        <taxon>Methylobacteriaceae</taxon>
        <taxon>Hohaiivirga</taxon>
    </lineage>
</organism>
<dbReference type="InterPro" id="IPR036390">
    <property type="entry name" value="WH_DNA-bd_sf"/>
</dbReference>
<keyword evidence="2" id="KW-0805">Transcription regulation</keyword>
<dbReference type="Gene3D" id="1.10.10.10">
    <property type="entry name" value="Winged helix-like DNA-binding domain superfamily/Winged helix DNA-binding domain"/>
    <property type="match status" value="1"/>
</dbReference>
<dbReference type="InterPro" id="IPR036388">
    <property type="entry name" value="WH-like_DNA-bd_sf"/>
</dbReference>
<evidence type="ECO:0000256" key="3">
    <source>
        <dbReference type="ARBA" id="ARBA00023125"/>
    </source>
</evidence>
<dbReference type="InterPro" id="IPR005119">
    <property type="entry name" value="LysR_subst-bd"/>
</dbReference>
<evidence type="ECO:0000256" key="4">
    <source>
        <dbReference type="ARBA" id="ARBA00023163"/>
    </source>
</evidence>
<dbReference type="PANTHER" id="PTHR30537">
    <property type="entry name" value="HTH-TYPE TRANSCRIPTIONAL REGULATOR"/>
    <property type="match status" value="1"/>
</dbReference>
<keyword evidence="3" id="KW-0238">DNA-binding</keyword>